<comment type="caution">
    <text evidence="1">The sequence shown here is derived from an EMBL/GenBank/DDBJ whole genome shotgun (WGS) entry which is preliminary data.</text>
</comment>
<sequence>MKFPVEYALSFDYNYTTIDFFVQGEPEGELCITCPHTIFHLRFSGGTKCFNPFISAPFVPDETDEHYEFFFKMKMAILKAYAELNTMN</sequence>
<dbReference type="EMBL" id="SZQL01000005">
    <property type="protein sequence ID" value="TKK69251.1"/>
    <property type="molecule type" value="Genomic_DNA"/>
</dbReference>
<dbReference type="AlphaFoldDB" id="A0A4U3L283"/>
<gene>
    <name evidence="1" type="ORF">FC093_08000</name>
</gene>
<dbReference type="RefSeq" id="WP_137261246.1">
    <property type="nucleotide sequence ID" value="NZ_SZQL01000005.1"/>
</dbReference>
<evidence type="ECO:0000313" key="1">
    <source>
        <dbReference type="EMBL" id="TKK69251.1"/>
    </source>
</evidence>
<evidence type="ECO:0000313" key="2">
    <source>
        <dbReference type="Proteomes" id="UP000305848"/>
    </source>
</evidence>
<keyword evidence="2" id="KW-1185">Reference proteome</keyword>
<protein>
    <submittedName>
        <fullName evidence="1">Uncharacterized protein</fullName>
    </submittedName>
</protein>
<dbReference type="Proteomes" id="UP000305848">
    <property type="component" value="Unassembled WGS sequence"/>
</dbReference>
<accession>A0A4U3L283</accession>
<organism evidence="1 2">
    <name type="scientific">Ilyomonas limi</name>
    <dbReference type="NCBI Taxonomy" id="2575867"/>
    <lineage>
        <taxon>Bacteria</taxon>
        <taxon>Pseudomonadati</taxon>
        <taxon>Bacteroidota</taxon>
        <taxon>Chitinophagia</taxon>
        <taxon>Chitinophagales</taxon>
        <taxon>Chitinophagaceae</taxon>
        <taxon>Ilyomonas</taxon>
    </lineage>
</organism>
<name>A0A4U3L283_9BACT</name>
<proteinExistence type="predicted"/>
<reference evidence="1 2" key="1">
    <citation type="submission" date="2019-05" db="EMBL/GenBank/DDBJ databases">
        <title>Panacibacter sp. strain 17mud1-8 Genome sequencing and assembly.</title>
        <authorList>
            <person name="Chhetri G."/>
        </authorList>
    </citation>
    <scope>NUCLEOTIDE SEQUENCE [LARGE SCALE GENOMIC DNA]</scope>
    <source>
        <strain evidence="1 2">17mud1-8</strain>
    </source>
</reference>